<dbReference type="Pfam" id="PF25876">
    <property type="entry name" value="HH_MFP_RND"/>
    <property type="match status" value="1"/>
</dbReference>
<comment type="subcellular location">
    <subcellularLocation>
        <location evidence="1">Cell envelope</location>
    </subcellularLocation>
</comment>
<accession>A0ABW6IJ10</accession>
<organism evidence="9 10">
    <name type="scientific">Almyronema epifaneia S1</name>
    <dbReference type="NCBI Taxonomy" id="2991925"/>
    <lineage>
        <taxon>Bacteria</taxon>
        <taxon>Bacillati</taxon>
        <taxon>Cyanobacteriota</taxon>
        <taxon>Cyanophyceae</taxon>
        <taxon>Nodosilineales</taxon>
        <taxon>Nodosilineaceae</taxon>
        <taxon>Almyronema</taxon>
        <taxon>Almyronema epifaneia</taxon>
    </lineage>
</organism>
<dbReference type="PRINTS" id="PR01490">
    <property type="entry name" value="RTXTOXIND"/>
</dbReference>
<evidence type="ECO:0000259" key="8">
    <source>
        <dbReference type="Pfam" id="PF25967"/>
    </source>
</evidence>
<evidence type="ECO:0000256" key="4">
    <source>
        <dbReference type="SAM" id="Coils"/>
    </source>
</evidence>
<comment type="similarity">
    <text evidence="2">Belongs to the membrane fusion protein (MFP) (TC 8.A.1) family.</text>
</comment>
<evidence type="ECO:0000256" key="1">
    <source>
        <dbReference type="ARBA" id="ARBA00004196"/>
    </source>
</evidence>
<dbReference type="Pfam" id="PF25954">
    <property type="entry name" value="Beta-barrel_RND_2"/>
    <property type="match status" value="1"/>
</dbReference>
<dbReference type="SUPFAM" id="SSF111369">
    <property type="entry name" value="HlyD-like secretion proteins"/>
    <property type="match status" value="2"/>
</dbReference>
<feature type="coiled-coil region" evidence="4">
    <location>
        <begin position="135"/>
        <end position="183"/>
    </location>
</feature>
<feature type="domain" description="CusB-like beta-barrel" evidence="7">
    <location>
        <begin position="277"/>
        <end position="348"/>
    </location>
</feature>
<dbReference type="PANTHER" id="PTHR30469:SF15">
    <property type="entry name" value="HLYD FAMILY OF SECRETION PROTEINS"/>
    <property type="match status" value="1"/>
</dbReference>
<comment type="caution">
    <text evidence="9">The sequence shown here is derived from an EMBL/GenBank/DDBJ whole genome shotgun (WGS) entry which is preliminary data.</text>
</comment>
<reference evidence="9 10" key="1">
    <citation type="submission" date="2024-10" db="EMBL/GenBank/DDBJ databases">
        <authorList>
            <person name="Ratan Roy A."/>
            <person name="Morales Sandoval P.H."/>
            <person name="De Los Santos Villalobos S."/>
            <person name="Chakraborty S."/>
            <person name="Mukherjee J."/>
        </authorList>
    </citation>
    <scope>NUCLEOTIDE SEQUENCE [LARGE SCALE GENOMIC DNA]</scope>
    <source>
        <strain evidence="9 10">S1</strain>
    </source>
</reference>
<dbReference type="Gene3D" id="2.40.420.20">
    <property type="match status" value="1"/>
</dbReference>
<keyword evidence="10" id="KW-1185">Reference proteome</keyword>
<dbReference type="Pfam" id="PF25917">
    <property type="entry name" value="BSH_RND"/>
    <property type="match status" value="1"/>
</dbReference>
<evidence type="ECO:0000259" key="7">
    <source>
        <dbReference type="Pfam" id="PF25954"/>
    </source>
</evidence>
<dbReference type="Gene3D" id="2.40.30.170">
    <property type="match status" value="1"/>
</dbReference>
<protein>
    <submittedName>
        <fullName evidence="9">Efflux RND transporter periplasmic adaptor subunit</fullName>
    </submittedName>
</protein>
<feature type="coiled-coil region" evidence="4">
    <location>
        <begin position="208"/>
        <end position="242"/>
    </location>
</feature>
<dbReference type="Gene3D" id="1.10.287.470">
    <property type="entry name" value="Helix hairpin bin"/>
    <property type="match status" value="1"/>
</dbReference>
<dbReference type="Proteomes" id="UP001600165">
    <property type="component" value="Unassembled WGS sequence"/>
</dbReference>
<dbReference type="InterPro" id="IPR058624">
    <property type="entry name" value="MdtA-like_HH"/>
</dbReference>
<keyword evidence="3" id="KW-0813">Transport</keyword>
<dbReference type="InterPro" id="IPR006143">
    <property type="entry name" value="RND_pump_MFP"/>
</dbReference>
<name>A0ABW6IJ10_9CYAN</name>
<dbReference type="PANTHER" id="PTHR30469">
    <property type="entry name" value="MULTIDRUG RESISTANCE PROTEIN MDTA"/>
    <property type="match status" value="1"/>
</dbReference>
<evidence type="ECO:0000256" key="3">
    <source>
        <dbReference type="ARBA" id="ARBA00022448"/>
    </source>
</evidence>
<feature type="domain" description="Multidrug resistance protein MdtA-like alpha-helical hairpin" evidence="5">
    <location>
        <begin position="156"/>
        <end position="222"/>
    </location>
</feature>
<dbReference type="NCBIfam" id="TIGR01730">
    <property type="entry name" value="RND_mfp"/>
    <property type="match status" value="1"/>
</dbReference>
<feature type="domain" description="Multidrug resistance protein MdtA-like barrel-sandwich hybrid" evidence="6">
    <location>
        <begin position="103"/>
        <end position="268"/>
    </location>
</feature>
<dbReference type="RefSeq" id="WP_377967689.1">
    <property type="nucleotide sequence ID" value="NZ_JBHZOL010000102.1"/>
</dbReference>
<keyword evidence="4" id="KW-0175">Coiled coil</keyword>
<proteinExistence type="inferred from homology"/>
<dbReference type="Pfam" id="PF25967">
    <property type="entry name" value="RND-MFP_C"/>
    <property type="match status" value="1"/>
</dbReference>
<feature type="domain" description="Multidrug resistance protein MdtA-like C-terminal permuted SH3" evidence="8">
    <location>
        <begin position="355"/>
        <end position="420"/>
    </location>
</feature>
<evidence type="ECO:0000256" key="2">
    <source>
        <dbReference type="ARBA" id="ARBA00009477"/>
    </source>
</evidence>
<dbReference type="InterPro" id="IPR058792">
    <property type="entry name" value="Beta-barrel_RND_2"/>
</dbReference>
<evidence type="ECO:0000313" key="10">
    <source>
        <dbReference type="Proteomes" id="UP001600165"/>
    </source>
</evidence>
<dbReference type="EMBL" id="JBHZOL010000102">
    <property type="protein sequence ID" value="MFE4108201.1"/>
    <property type="molecule type" value="Genomic_DNA"/>
</dbReference>
<evidence type="ECO:0000259" key="6">
    <source>
        <dbReference type="Pfam" id="PF25917"/>
    </source>
</evidence>
<gene>
    <name evidence="9" type="ORF">ACFVKH_18110</name>
</gene>
<sequence length="435" mass="45857">MTYPSFSDADEETAEILPHQPVAPPHQQNWLGGSRGLMLGLGLGLAIALLGNRLFLNRQPPATESAALAPVASQSVAIETAQMTTVNRTLKTTGTVEATDLLQVAPQVSGLQIQQVLVREGDRVTAGQPLAILDDATLQAQIQQAEAQIAAAEAQVTQQQATLAQAQASQAEAQQNLQRYRSLAERGAISQEELQSRATQALTAAESIRVAEANIDSAQANVRSQQAERQRLETQLEQTVVKAPSAGTIAEKTATVGDVSSTGTALFTLIRDDQLELSAEVPQTQLAQISLGAPVQITSDSDDRIQLTGSVRQIEPLIDPQSRTAQVKISLPSSPFLQSGMFLSAAIVTDSAPGLTVPAAAVLPQNDGQYQVFVVQAEGLAQAQTVQIGDRLPPTPGQAARIEILAGLERGDRVVTSGAGYLQSGDRVEVVPALE</sequence>
<evidence type="ECO:0000313" key="9">
    <source>
        <dbReference type="EMBL" id="MFE4108201.1"/>
    </source>
</evidence>
<dbReference type="InterPro" id="IPR058625">
    <property type="entry name" value="MdtA-like_BSH"/>
</dbReference>
<evidence type="ECO:0000259" key="5">
    <source>
        <dbReference type="Pfam" id="PF25876"/>
    </source>
</evidence>
<dbReference type="InterPro" id="IPR058627">
    <property type="entry name" value="MdtA-like_C"/>
</dbReference>